<dbReference type="InterPro" id="IPR020843">
    <property type="entry name" value="ER"/>
</dbReference>
<dbReference type="GO" id="GO:0016628">
    <property type="term" value="F:oxidoreductase activity, acting on the CH-CH group of donors, NAD or NADP as acceptor"/>
    <property type="evidence" value="ECO:0007669"/>
    <property type="project" value="InterPro"/>
</dbReference>
<organism evidence="3 4">
    <name type="scientific">Stentor coeruleus</name>
    <dbReference type="NCBI Taxonomy" id="5963"/>
    <lineage>
        <taxon>Eukaryota</taxon>
        <taxon>Sar</taxon>
        <taxon>Alveolata</taxon>
        <taxon>Ciliophora</taxon>
        <taxon>Postciliodesmatophora</taxon>
        <taxon>Heterotrichea</taxon>
        <taxon>Heterotrichida</taxon>
        <taxon>Stentoridae</taxon>
        <taxon>Stentor</taxon>
    </lineage>
</organism>
<dbReference type="OrthoDB" id="447735at2759"/>
<dbReference type="CDD" id="cd05288">
    <property type="entry name" value="PGDH"/>
    <property type="match status" value="1"/>
</dbReference>
<gene>
    <name evidence="3" type="ORF">SteCoe_31199</name>
</gene>
<reference evidence="3 4" key="1">
    <citation type="submission" date="2016-11" db="EMBL/GenBank/DDBJ databases">
        <title>The macronuclear genome of Stentor coeruleus: a giant cell with tiny introns.</title>
        <authorList>
            <person name="Slabodnick M."/>
            <person name="Ruby J.G."/>
            <person name="Reiff S.B."/>
            <person name="Swart E.C."/>
            <person name="Gosai S."/>
            <person name="Prabakaran S."/>
            <person name="Witkowska E."/>
            <person name="Larue G.E."/>
            <person name="Fisher S."/>
            <person name="Freeman R.M."/>
            <person name="Gunawardena J."/>
            <person name="Chu W."/>
            <person name="Stover N.A."/>
            <person name="Gregory B.D."/>
            <person name="Nowacki M."/>
            <person name="Derisi J."/>
            <person name="Roy S.W."/>
            <person name="Marshall W.F."/>
            <person name="Sood P."/>
        </authorList>
    </citation>
    <scope>NUCLEOTIDE SEQUENCE [LARGE SCALE GENOMIC DNA]</scope>
    <source>
        <strain evidence="3">WM001</strain>
    </source>
</reference>
<keyword evidence="4" id="KW-1185">Reference proteome</keyword>
<keyword evidence="1" id="KW-0560">Oxidoreductase</keyword>
<evidence type="ECO:0000313" key="4">
    <source>
        <dbReference type="Proteomes" id="UP000187209"/>
    </source>
</evidence>
<dbReference type="Gene3D" id="3.40.50.720">
    <property type="entry name" value="NAD(P)-binding Rossmann-like Domain"/>
    <property type="match status" value="1"/>
</dbReference>
<dbReference type="EMBL" id="MPUH01001057">
    <property type="protein sequence ID" value="OMJ70750.1"/>
    <property type="molecule type" value="Genomic_DNA"/>
</dbReference>
<dbReference type="Pfam" id="PF16884">
    <property type="entry name" value="ADH_N_2"/>
    <property type="match status" value="1"/>
</dbReference>
<dbReference type="InterPro" id="IPR041694">
    <property type="entry name" value="ADH_N_2"/>
</dbReference>
<name>A0A1R2B299_9CILI</name>
<protein>
    <recommendedName>
        <fullName evidence="2">Enoyl reductase (ER) domain-containing protein</fullName>
    </recommendedName>
</protein>
<proteinExistence type="predicted"/>
<dbReference type="Pfam" id="PF00107">
    <property type="entry name" value="ADH_zinc_N"/>
    <property type="match status" value="1"/>
</dbReference>
<dbReference type="Proteomes" id="UP000187209">
    <property type="component" value="Unassembled WGS sequence"/>
</dbReference>
<dbReference type="PANTHER" id="PTHR43205:SF42">
    <property type="entry name" value="ALCOHOL DEHYDROGENASE, ZINC-CONTAINING (AFU_ORTHOLOGUE AFUA_7G04530)"/>
    <property type="match status" value="1"/>
</dbReference>
<dbReference type="SUPFAM" id="SSF51735">
    <property type="entry name" value="NAD(P)-binding Rossmann-fold domains"/>
    <property type="match status" value="1"/>
</dbReference>
<comment type="caution">
    <text evidence="3">The sequence shown here is derived from an EMBL/GenBank/DDBJ whole genome shotgun (WGS) entry which is preliminary data.</text>
</comment>
<dbReference type="PANTHER" id="PTHR43205">
    <property type="entry name" value="PROSTAGLANDIN REDUCTASE"/>
    <property type="match status" value="1"/>
</dbReference>
<dbReference type="SMART" id="SM00829">
    <property type="entry name" value="PKS_ER"/>
    <property type="match status" value="1"/>
</dbReference>
<sequence>MNKRVVLKQRPKGVPQKEDFEVNFESLHLNLKQGEILVKVEWISADPTQLVWISGMRSYMPPIKLGDTVRALGVGIIVNSHSPGYKVGTYVSGLLGWQEYCKIHVSQVEKIPSSVKPSLYLGIFGMTGLTAYVSVRLLGKAQKKQVVVISTAAGAVGSVAVQVAKAQGCKVIGITGSDEKVQWLKDLGIYGVINYKTENVASVLKSMCPEGIDMYLDNVGGEMLDAVLMNAKKGSRMILCGAIQSYGLKKAQPVYMYPLVISKSIKMKGFIINDYQDKYEEAISYLSKLYKKGELIYKEDVVEGLENAYQALQKLATGGNQEDVVEGLENAYQALQKLATGGNQGKMLVRVLHEAPKL</sequence>
<dbReference type="InterPro" id="IPR045010">
    <property type="entry name" value="MDR_fam"/>
</dbReference>
<dbReference type="FunFam" id="3.40.50.720:FF:000121">
    <property type="entry name" value="Prostaglandin reductase 2"/>
    <property type="match status" value="1"/>
</dbReference>
<dbReference type="SUPFAM" id="SSF50129">
    <property type="entry name" value="GroES-like"/>
    <property type="match status" value="1"/>
</dbReference>
<dbReference type="InterPro" id="IPR011032">
    <property type="entry name" value="GroES-like_sf"/>
</dbReference>
<feature type="domain" description="Enoyl reductase (ER)" evidence="2">
    <location>
        <begin position="13"/>
        <end position="349"/>
    </location>
</feature>
<dbReference type="InterPro" id="IPR036291">
    <property type="entry name" value="NAD(P)-bd_dom_sf"/>
</dbReference>
<accession>A0A1R2B299</accession>
<dbReference type="Gene3D" id="3.90.180.10">
    <property type="entry name" value="Medium-chain alcohol dehydrogenases, catalytic domain"/>
    <property type="match status" value="1"/>
</dbReference>
<dbReference type="InterPro" id="IPR013149">
    <property type="entry name" value="ADH-like_C"/>
</dbReference>
<evidence type="ECO:0000259" key="2">
    <source>
        <dbReference type="SMART" id="SM00829"/>
    </source>
</evidence>
<dbReference type="AlphaFoldDB" id="A0A1R2B299"/>
<evidence type="ECO:0000256" key="1">
    <source>
        <dbReference type="ARBA" id="ARBA00023002"/>
    </source>
</evidence>
<evidence type="ECO:0000313" key="3">
    <source>
        <dbReference type="EMBL" id="OMJ70750.1"/>
    </source>
</evidence>